<feature type="domain" description="CBS" evidence="4">
    <location>
        <begin position="224"/>
        <end position="280"/>
    </location>
</feature>
<dbReference type="PANTHER" id="PTHR48108:SF31">
    <property type="entry name" value="CBS DOMAIN AND CYCLIC NUCLEOTIDE-REGULATED NUCLEOTIDYLTRANSFERASE"/>
    <property type="match status" value="1"/>
</dbReference>
<reference evidence="5" key="1">
    <citation type="submission" date="2023-05" db="EMBL/GenBank/DDBJ databases">
        <title>Metabolic capabilities are highly conserved among human nasal-associated Corynebacterium species in pangenomic analyses.</title>
        <authorList>
            <person name="Tran T.H."/>
            <person name="Roberts A.Q."/>
            <person name="Escapa I.F."/>
            <person name="Gao W."/>
            <person name="Conlan S."/>
            <person name="Kong H."/>
            <person name="Segre J.A."/>
            <person name="Kelly M.S."/>
            <person name="Lemon K.P."/>
        </authorList>
    </citation>
    <scope>NUCLEOTIDE SEQUENCE</scope>
    <source>
        <strain evidence="5">KPL2654</strain>
    </source>
</reference>
<protein>
    <submittedName>
        <fullName evidence="5">DUF294 nucleotidyltransferase-like domain-containing protein</fullName>
    </submittedName>
</protein>
<dbReference type="Pfam" id="PF00027">
    <property type="entry name" value="cNMP_binding"/>
    <property type="match status" value="1"/>
</dbReference>
<dbReference type="Pfam" id="PF10335">
    <property type="entry name" value="DUF294_C"/>
    <property type="match status" value="1"/>
</dbReference>
<evidence type="ECO:0000313" key="6">
    <source>
        <dbReference type="Proteomes" id="UP001226160"/>
    </source>
</evidence>
<dbReference type="InterPro" id="IPR005105">
    <property type="entry name" value="GlnD_Uridyltrans_N"/>
</dbReference>
<evidence type="ECO:0000256" key="2">
    <source>
        <dbReference type="PROSITE-ProRule" id="PRU00703"/>
    </source>
</evidence>
<dbReference type="Pfam" id="PF00571">
    <property type="entry name" value="CBS"/>
    <property type="match status" value="2"/>
</dbReference>
<dbReference type="Gene3D" id="3.30.460.10">
    <property type="entry name" value="Beta Polymerase, domain 2"/>
    <property type="match status" value="1"/>
</dbReference>
<dbReference type="InterPro" id="IPR014710">
    <property type="entry name" value="RmlC-like_jellyroll"/>
</dbReference>
<dbReference type="CDD" id="cd00038">
    <property type="entry name" value="CAP_ED"/>
    <property type="match status" value="1"/>
</dbReference>
<sequence length="621" mass="68293">MSVEVEEVTGFLAGHEPFSHLPPADLAAISASMTMRYIRRGTTIITSGQRNDTLHVIRSGAVDVLDSDGGLLDRREPGLSFGYSTLVANPGVAESRYTTVAVEDSLVLELSRADFQHAIAEHPDIERFYSLQTRQIRSAAQELADDAATGVLRTPLRDVMIVNPQATTPDTSIAAAARQMREKVVSSLLITDNGALCGIVTDRDMTGRVVAQSLDTSLPVSDVMTRDLRTVTPETLAFEAMLIMAELNIHHLPVLEADKVVGVVAGADIARLLRVNPIYLTADFSRRSSRAELRDAYRDACAVIARFLDRSGDFAEAAQMMTIAADAIARRLLELAEKELGPAPVPFAFVVLGSQGRREMGLSSDQDNAMVLSNDYDPDVHGEYFATLARWVCEGLAEAGQEWCPGDMMATNPQWRQTARGWEDTFHTWITAPDADALLHAQTFFDFRPIYGDSALADAVHRTAVRMGGESTRLHAHLASLAARREPPLTFFKGLVVERSGEYARTLNIKTGGTYSIVQMARLYAIASGVDAVDTATRLEHAAGSGVSREGARDLADAFYFLRTLTLRHQARQLRHGEQPDYHVDPKRLSKMDREHLRDSFRVIKRMQSALGNKYPVRSIS</sequence>
<dbReference type="SMART" id="SM00116">
    <property type="entry name" value="CBS"/>
    <property type="match status" value="2"/>
</dbReference>
<gene>
    <name evidence="5" type="ORF">QPX54_04045</name>
</gene>
<keyword evidence="2" id="KW-0129">CBS domain</keyword>
<dbReference type="Proteomes" id="UP001226160">
    <property type="component" value="Unassembled WGS sequence"/>
</dbReference>
<dbReference type="PROSITE" id="PS50042">
    <property type="entry name" value="CNMP_BINDING_3"/>
    <property type="match status" value="1"/>
</dbReference>
<evidence type="ECO:0000259" key="4">
    <source>
        <dbReference type="PROSITE" id="PS51371"/>
    </source>
</evidence>
<dbReference type="Gene3D" id="2.60.120.10">
    <property type="entry name" value="Jelly Rolls"/>
    <property type="match status" value="1"/>
</dbReference>
<dbReference type="InterPro" id="IPR051462">
    <property type="entry name" value="CBS_domain-containing"/>
</dbReference>
<comment type="caution">
    <text evidence="5">The sequence shown here is derived from an EMBL/GenBank/DDBJ whole genome shotgun (WGS) entry which is preliminary data.</text>
</comment>
<dbReference type="SMART" id="SM00100">
    <property type="entry name" value="cNMP"/>
    <property type="match status" value="1"/>
</dbReference>
<dbReference type="Pfam" id="PF03445">
    <property type="entry name" value="DUF294"/>
    <property type="match status" value="1"/>
</dbReference>
<dbReference type="AlphaFoldDB" id="A0AAP4F7L7"/>
<dbReference type="Gene3D" id="3.10.580.10">
    <property type="entry name" value="CBS-domain"/>
    <property type="match status" value="1"/>
</dbReference>
<dbReference type="CDD" id="cd05401">
    <property type="entry name" value="NT_GlnE_GlnD_like"/>
    <property type="match status" value="1"/>
</dbReference>
<evidence type="ECO:0000256" key="1">
    <source>
        <dbReference type="ARBA" id="ARBA00022737"/>
    </source>
</evidence>
<dbReference type="InterPro" id="IPR000595">
    <property type="entry name" value="cNMP-bd_dom"/>
</dbReference>
<dbReference type="PROSITE" id="PS51371">
    <property type="entry name" value="CBS"/>
    <property type="match status" value="2"/>
</dbReference>
<keyword evidence="1" id="KW-0677">Repeat</keyword>
<organism evidence="5 6">
    <name type="scientific">Corynebacterium propinquum</name>
    <dbReference type="NCBI Taxonomy" id="43769"/>
    <lineage>
        <taxon>Bacteria</taxon>
        <taxon>Bacillati</taxon>
        <taxon>Actinomycetota</taxon>
        <taxon>Actinomycetes</taxon>
        <taxon>Mycobacteriales</taxon>
        <taxon>Corynebacteriaceae</taxon>
        <taxon>Corynebacterium</taxon>
    </lineage>
</organism>
<proteinExistence type="predicted"/>
<dbReference type="CDD" id="cd04587">
    <property type="entry name" value="CBS_pair_CAP-ED_NT_Pol-beta-like_DUF294_assoc"/>
    <property type="match status" value="1"/>
</dbReference>
<accession>A0AAP4F7L7</accession>
<dbReference type="InterPro" id="IPR018821">
    <property type="entry name" value="DUF294_put_nucleoTrafse_sb-bd"/>
</dbReference>
<evidence type="ECO:0000313" key="5">
    <source>
        <dbReference type="EMBL" id="MDK4325689.1"/>
    </source>
</evidence>
<feature type="domain" description="CBS" evidence="4">
    <location>
        <begin position="160"/>
        <end position="216"/>
    </location>
</feature>
<dbReference type="GO" id="GO:0008773">
    <property type="term" value="F:[protein-PII] uridylyltransferase activity"/>
    <property type="evidence" value="ECO:0007669"/>
    <property type="project" value="InterPro"/>
</dbReference>
<feature type="domain" description="Cyclic nucleotide-binding" evidence="3">
    <location>
        <begin position="17"/>
        <end position="127"/>
    </location>
</feature>
<dbReference type="InterPro" id="IPR046342">
    <property type="entry name" value="CBS_dom_sf"/>
</dbReference>
<dbReference type="SUPFAM" id="SSF54631">
    <property type="entry name" value="CBS-domain pair"/>
    <property type="match status" value="1"/>
</dbReference>
<dbReference type="InterPro" id="IPR000644">
    <property type="entry name" value="CBS_dom"/>
</dbReference>
<dbReference type="RefSeq" id="WP_239211640.1">
    <property type="nucleotide sequence ID" value="NZ_CP100361.1"/>
</dbReference>
<dbReference type="InterPro" id="IPR043519">
    <property type="entry name" value="NT_sf"/>
</dbReference>
<dbReference type="SUPFAM" id="SSF51206">
    <property type="entry name" value="cAMP-binding domain-like"/>
    <property type="match status" value="1"/>
</dbReference>
<name>A0AAP4F7L7_9CORY</name>
<dbReference type="EMBL" id="JASNVP010000003">
    <property type="protein sequence ID" value="MDK4325689.1"/>
    <property type="molecule type" value="Genomic_DNA"/>
</dbReference>
<dbReference type="PANTHER" id="PTHR48108">
    <property type="entry name" value="CBS DOMAIN-CONTAINING PROTEIN CBSX2, CHLOROPLASTIC"/>
    <property type="match status" value="1"/>
</dbReference>
<evidence type="ECO:0000259" key="3">
    <source>
        <dbReference type="PROSITE" id="PS50042"/>
    </source>
</evidence>
<dbReference type="InterPro" id="IPR018490">
    <property type="entry name" value="cNMP-bd_dom_sf"/>
</dbReference>
<dbReference type="SUPFAM" id="SSF81301">
    <property type="entry name" value="Nucleotidyltransferase"/>
    <property type="match status" value="1"/>
</dbReference>